<dbReference type="InterPro" id="IPR004105">
    <property type="entry name" value="CheA-like_dim"/>
</dbReference>
<dbReference type="Gene3D" id="1.10.287.560">
    <property type="entry name" value="Histidine kinase CheA-like, homodimeric domain"/>
    <property type="match status" value="1"/>
</dbReference>
<dbReference type="Pfam" id="PF02518">
    <property type="entry name" value="HATPase_c"/>
    <property type="match status" value="1"/>
</dbReference>
<dbReference type="InterPro" id="IPR035891">
    <property type="entry name" value="CheY-binding_CheA"/>
</dbReference>
<dbReference type="InterPro" id="IPR002545">
    <property type="entry name" value="CheW-lke_dom"/>
</dbReference>
<feature type="domain" description="CheW-like" evidence="16">
    <location>
        <begin position="480"/>
        <end position="613"/>
    </location>
</feature>
<evidence type="ECO:0000256" key="14">
    <source>
        <dbReference type="PROSITE-ProRule" id="PRU00110"/>
    </source>
</evidence>
<dbReference type="Pfam" id="PF07194">
    <property type="entry name" value="P2"/>
    <property type="match status" value="1"/>
</dbReference>
<dbReference type="GO" id="GO:0005524">
    <property type="term" value="F:ATP binding"/>
    <property type="evidence" value="ECO:0007669"/>
    <property type="project" value="UniProtKB-KW"/>
</dbReference>
<dbReference type="PANTHER" id="PTHR43395:SF10">
    <property type="entry name" value="CHEMOTAXIS PROTEIN CHEA"/>
    <property type="match status" value="1"/>
</dbReference>
<dbReference type="Pfam" id="PF01627">
    <property type="entry name" value="Hpt"/>
    <property type="match status" value="1"/>
</dbReference>
<dbReference type="Gene3D" id="2.30.30.40">
    <property type="entry name" value="SH3 Domains"/>
    <property type="match status" value="1"/>
</dbReference>
<dbReference type="InterPro" id="IPR008207">
    <property type="entry name" value="Sig_transdc_His_kin_Hpt_dom"/>
</dbReference>
<dbReference type="SMART" id="SM00073">
    <property type="entry name" value="HPT"/>
    <property type="match status" value="1"/>
</dbReference>
<sequence>MDKEKYRNMYLAETAEHLQAMSEILLRLDNEPENHHEIDALFREAHSIKGMAATMEYAETARLAHRLEDDLDKCRKRGSVSSVEIDQLLAGVDLLEALHDDISQGREERRVETYLQTLNPQVPSDVPMSQMVPEKEEGDQIAAEPLLVQIDLAETVPVAAPRLLVLLKKCSDFGTVLKSWPSLEQILNDKVDARLLVQLRPRLTRQEMHAQLARYSDVEEISFPKPPATSGLGERRQKSASVRVSTERLDQLINLTGELITTRYQLQDALKQQHVQGLDDGVGQLSRLVKNLHHQVLQVRMVSLRALFSRLSRIVHDLARSSAKKIELQIDGADIEIDRAIVEELVDPLIHMVRNAVDHGFRDKDQGVISLKAWRDRDQVLVQVADDGSGIDPQTIRRIARERGLLSSAQVKTVRDYDLYQLICQPGFSTADTVTGISGRGVGMDVVKTAIEAIGGLVLIDSTPGEGTSITLKLPLSLAIIRVLLIESAGMSMAIPITRVIQAVEISPAEIHSSGKQLMVHYQDAFIPLLSLRKILKQSKGTKKDSLSLVVTEVLGRRIGLVVDRLIGQQEVFVQRLAPPFDQSPGCAGGTILGNGQVVFLLDLQSLLERRKKEV</sequence>
<evidence type="ECO:0000259" key="16">
    <source>
        <dbReference type="PROSITE" id="PS50851"/>
    </source>
</evidence>
<dbReference type="Gene3D" id="1.20.120.160">
    <property type="entry name" value="HPT domain"/>
    <property type="match status" value="1"/>
</dbReference>
<protein>
    <recommendedName>
        <fullName evidence="4">Chemotaxis protein CheA</fullName>
        <ecNumber evidence="3">2.7.13.3</ecNumber>
    </recommendedName>
</protein>
<evidence type="ECO:0000256" key="3">
    <source>
        <dbReference type="ARBA" id="ARBA00012438"/>
    </source>
</evidence>
<dbReference type="Pfam" id="PF02895">
    <property type="entry name" value="H-kinase_dim"/>
    <property type="match status" value="1"/>
</dbReference>
<dbReference type="CDD" id="cd00088">
    <property type="entry name" value="HPT"/>
    <property type="match status" value="1"/>
</dbReference>
<dbReference type="FunFam" id="3.30.565.10:FF:000016">
    <property type="entry name" value="Chemotaxis protein CheA, putative"/>
    <property type="match status" value="1"/>
</dbReference>
<gene>
    <name evidence="18" type="ORF">ICT70_04370</name>
</gene>
<dbReference type="InterPro" id="IPR036890">
    <property type="entry name" value="HATPase_C_sf"/>
</dbReference>
<keyword evidence="10" id="KW-0418">Kinase</keyword>
<comment type="caution">
    <text evidence="18">The sequence shown here is derived from an EMBL/GenBank/DDBJ whole genome shotgun (WGS) entry which is preliminary data.</text>
</comment>
<dbReference type="PANTHER" id="PTHR43395">
    <property type="entry name" value="SENSOR HISTIDINE KINASE CHEA"/>
    <property type="match status" value="1"/>
</dbReference>
<keyword evidence="11" id="KW-0067">ATP-binding</keyword>
<feature type="modified residue" description="Phosphohistidine" evidence="14">
    <location>
        <position position="46"/>
    </location>
</feature>
<dbReference type="Gene3D" id="3.30.70.1110">
    <property type="entry name" value="Histidine kinase CheA-like, P2 response regulator-binding domain"/>
    <property type="match status" value="1"/>
</dbReference>
<keyword evidence="8" id="KW-0808">Transferase</keyword>
<keyword evidence="12" id="KW-0902">Two-component regulatory system</keyword>
<dbReference type="AlphaFoldDB" id="A0A8J6UHW1"/>
<keyword evidence="19" id="KW-1185">Reference proteome</keyword>
<evidence type="ECO:0000256" key="6">
    <source>
        <dbReference type="ARBA" id="ARBA00022500"/>
    </source>
</evidence>
<accession>A0A8J6UHW1</accession>
<dbReference type="SMART" id="SM01231">
    <property type="entry name" value="H-kinase_dim"/>
    <property type="match status" value="1"/>
</dbReference>
<evidence type="ECO:0000256" key="8">
    <source>
        <dbReference type="ARBA" id="ARBA00022679"/>
    </source>
</evidence>
<evidence type="ECO:0000256" key="12">
    <source>
        <dbReference type="ARBA" id="ARBA00023012"/>
    </source>
</evidence>
<dbReference type="InterPro" id="IPR010808">
    <property type="entry name" value="CheA_P2-bd"/>
</dbReference>
<dbReference type="Pfam" id="PF01584">
    <property type="entry name" value="CheW"/>
    <property type="match status" value="1"/>
</dbReference>
<feature type="domain" description="HPt" evidence="17">
    <location>
        <begin position="1"/>
        <end position="102"/>
    </location>
</feature>
<dbReference type="SUPFAM" id="SSF47226">
    <property type="entry name" value="Histidine-containing phosphotransfer domain, HPT domain"/>
    <property type="match status" value="1"/>
</dbReference>
<dbReference type="PRINTS" id="PR00344">
    <property type="entry name" value="BCTRLSENSOR"/>
</dbReference>
<keyword evidence="6" id="KW-0145">Chemotaxis</keyword>
<dbReference type="InterPro" id="IPR051315">
    <property type="entry name" value="Bact_Chemotaxis_CheA"/>
</dbReference>
<dbReference type="InterPro" id="IPR037006">
    <property type="entry name" value="CheA-like_homodim_sf"/>
</dbReference>
<keyword evidence="7 14" id="KW-0597">Phosphoprotein</keyword>
<dbReference type="InterPro" id="IPR036641">
    <property type="entry name" value="HPT_dom_sf"/>
</dbReference>
<proteinExistence type="predicted"/>
<evidence type="ECO:0000256" key="10">
    <source>
        <dbReference type="ARBA" id="ARBA00022777"/>
    </source>
</evidence>
<dbReference type="GO" id="GO:0000155">
    <property type="term" value="F:phosphorelay sensor kinase activity"/>
    <property type="evidence" value="ECO:0007669"/>
    <property type="project" value="InterPro"/>
</dbReference>
<dbReference type="EMBL" id="JACWUN010000004">
    <property type="protein sequence ID" value="MBD1399900.1"/>
    <property type="molecule type" value="Genomic_DNA"/>
</dbReference>
<evidence type="ECO:0000256" key="2">
    <source>
        <dbReference type="ARBA" id="ARBA00004496"/>
    </source>
</evidence>
<dbReference type="InterPro" id="IPR005467">
    <property type="entry name" value="His_kinase_dom"/>
</dbReference>
<dbReference type="SUPFAM" id="SSF47384">
    <property type="entry name" value="Homodimeric domain of signal transducing histidine kinase"/>
    <property type="match status" value="1"/>
</dbReference>
<dbReference type="PROSITE" id="PS50894">
    <property type="entry name" value="HPT"/>
    <property type="match status" value="1"/>
</dbReference>
<evidence type="ECO:0000256" key="5">
    <source>
        <dbReference type="ARBA" id="ARBA00022490"/>
    </source>
</evidence>
<keyword evidence="9" id="KW-0547">Nucleotide-binding</keyword>
<dbReference type="PROSITE" id="PS50109">
    <property type="entry name" value="HIS_KIN"/>
    <property type="match status" value="1"/>
</dbReference>
<dbReference type="SUPFAM" id="SSF50341">
    <property type="entry name" value="CheW-like"/>
    <property type="match status" value="1"/>
</dbReference>
<evidence type="ECO:0000259" key="15">
    <source>
        <dbReference type="PROSITE" id="PS50109"/>
    </source>
</evidence>
<dbReference type="SUPFAM" id="SSF55874">
    <property type="entry name" value="ATPase domain of HSP90 chaperone/DNA topoisomerase II/histidine kinase"/>
    <property type="match status" value="1"/>
</dbReference>
<dbReference type="EC" id="2.7.13.3" evidence="3"/>
<comment type="function">
    <text evidence="13">Involved in the transmission of sensory signals from the chemoreceptors to the flagellar motors. CheA is autophosphorylated; it can transfer its phosphate group to either CheB or CheY.</text>
</comment>
<dbReference type="RefSeq" id="WP_191154181.1">
    <property type="nucleotide sequence ID" value="NZ_JACWUN010000004.1"/>
</dbReference>
<evidence type="ECO:0000313" key="19">
    <source>
        <dbReference type="Proteomes" id="UP000632828"/>
    </source>
</evidence>
<evidence type="ECO:0000256" key="1">
    <source>
        <dbReference type="ARBA" id="ARBA00000085"/>
    </source>
</evidence>
<evidence type="ECO:0000256" key="11">
    <source>
        <dbReference type="ARBA" id="ARBA00022840"/>
    </source>
</evidence>
<dbReference type="PROSITE" id="PS50851">
    <property type="entry name" value="CHEW"/>
    <property type="match status" value="1"/>
</dbReference>
<keyword evidence="5" id="KW-0963">Cytoplasm</keyword>
<evidence type="ECO:0000256" key="7">
    <source>
        <dbReference type="ARBA" id="ARBA00022553"/>
    </source>
</evidence>
<evidence type="ECO:0000256" key="13">
    <source>
        <dbReference type="ARBA" id="ARBA00035100"/>
    </source>
</evidence>
<dbReference type="InterPro" id="IPR036061">
    <property type="entry name" value="CheW-like_dom_sf"/>
</dbReference>
<dbReference type="SMART" id="SM00387">
    <property type="entry name" value="HATPase_c"/>
    <property type="match status" value="1"/>
</dbReference>
<dbReference type="Proteomes" id="UP000632828">
    <property type="component" value="Unassembled WGS sequence"/>
</dbReference>
<reference evidence="18" key="1">
    <citation type="submission" date="2020-09" db="EMBL/GenBank/DDBJ databases">
        <title>Pelobacter alkaliphilus sp. nov., a novel anaerobic arsenate-reducing bacterium from terrestrial mud volcano.</title>
        <authorList>
            <person name="Khomyakova M.A."/>
            <person name="Merkel A.Y."/>
            <person name="Slobodkin A.I."/>
        </authorList>
    </citation>
    <scope>NUCLEOTIDE SEQUENCE</scope>
    <source>
        <strain evidence="18">M08fum</strain>
    </source>
</reference>
<evidence type="ECO:0000259" key="17">
    <source>
        <dbReference type="PROSITE" id="PS50894"/>
    </source>
</evidence>
<feature type="domain" description="Histidine kinase" evidence="15">
    <location>
        <begin position="243"/>
        <end position="478"/>
    </location>
</feature>
<evidence type="ECO:0000313" key="18">
    <source>
        <dbReference type="EMBL" id="MBD1399900.1"/>
    </source>
</evidence>
<dbReference type="SUPFAM" id="SSF55052">
    <property type="entry name" value="CheY-binding domain of CheA"/>
    <property type="match status" value="1"/>
</dbReference>
<evidence type="ECO:0000256" key="4">
    <source>
        <dbReference type="ARBA" id="ARBA00021495"/>
    </source>
</evidence>
<dbReference type="InterPro" id="IPR036097">
    <property type="entry name" value="HisK_dim/P_sf"/>
</dbReference>
<dbReference type="InterPro" id="IPR037052">
    <property type="entry name" value="CheA-like_P2_sf"/>
</dbReference>
<dbReference type="SMART" id="SM00260">
    <property type="entry name" value="CheW"/>
    <property type="match status" value="1"/>
</dbReference>
<organism evidence="18 19">
    <name type="scientific">Pelovirga terrestris</name>
    <dbReference type="NCBI Taxonomy" id="2771352"/>
    <lineage>
        <taxon>Bacteria</taxon>
        <taxon>Pseudomonadati</taxon>
        <taxon>Thermodesulfobacteriota</taxon>
        <taxon>Desulfuromonadia</taxon>
        <taxon>Geobacterales</taxon>
        <taxon>Geobacteraceae</taxon>
        <taxon>Pelovirga</taxon>
    </lineage>
</organism>
<dbReference type="GO" id="GO:0005737">
    <property type="term" value="C:cytoplasm"/>
    <property type="evidence" value="ECO:0007669"/>
    <property type="project" value="UniProtKB-SubCell"/>
</dbReference>
<dbReference type="GO" id="GO:0006935">
    <property type="term" value="P:chemotaxis"/>
    <property type="evidence" value="ECO:0007669"/>
    <property type="project" value="UniProtKB-KW"/>
</dbReference>
<dbReference type="Gene3D" id="3.30.565.10">
    <property type="entry name" value="Histidine kinase-like ATPase, C-terminal domain"/>
    <property type="match status" value="1"/>
</dbReference>
<comment type="subcellular location">
    <subcellularLocation>
        <location evidence="2">Cytoplasm</location>
    </subcellularLocation>
</comment>
<comment type="catalytic activity">
    <reaction evidence="1">
        <text>ATP + protein L-histidine = ADP + protein N-phospho-L-histidine.</text>
        <dbReference type="EC" id="2.7.13.3"/>
    </reaction>
</comment>
<dbReference type="InterPro" id="IPR003594">
    <property type="entry name" value="HATPase_dom"/>
</dbReference>
<dbReference type="InterPro" id="IPR004358">
    <property type="entry name" value="Sig_transdc_His_kin-like_C"/>
</dbReference>
<name>A0A8J6UHW1_9BACT</name>
<evidence type="ECO:0000256" key="9">
    <source>
        <dbReference type="ARBA" id="ARBA00022741"/>
    </source>
</evidence>